<dbReference type="Proteomes" id="UP001059380">
    <property type="component" value="Chromosome"/>
</dbReference>
<protein>
    <submittedName>
        <fullName evidence="1">Uncharacterized protein</fullName>
    </submittedName>
</protein>
<sequence>MSDTSSRNPTGAPQFLANALLRSVGGTTAQLRVAATDTDDAQCEVGLVATTFSDVVLSPVIMRKLRPAWQECDQPKWELMVSASSVQEQVSAFELESAQALFGITLTVTVAGQDYLIESIGTSEAFGQVYVYRLLLREARQQAV</sequence>
<dbReference type="EMBL" id="CP093313">
    <property type="protein sequence ID" value="UWZ86038.1"/>
    <property type="molecule type" value="Genomic_DNA"/>
</dbReference>
<dbReference type="KEGG" id="orp:MOP44_08845"/>
<reference evidence="1" key="1">
    <citation type="submission" date="2021-04" db="EMBL/GenBank/DDBJ databases">
        <title>Phylogenetic analysis of Acidobacteriaceae.</title>
        <authorList>
            <person name="Qiu L."/>
            <person name="Zhang Q."/>
        </authorList>
    </citation>
    <scope>NUCLEOTIDE SEQUENCE</scope>
    <source>
        <strain evidence="1">DSM 25168</strain>
    </source>
</reference>
<evidence type="ECO:0000313" key="1">
    <source>
        <dbReference type="EMBL" id="UWZ86038.1"/>
    </source>
</evidence>
<gene>
    <name evidence="1" type="ORF">MOP44_08845</name>
</gene>
<accession>A0A9J7BY17</accession>
<name>A0A9J7BY17_9BACT</name>
<dbReference type="RefSeq" id="WP_260795681.1">
    <property type="nucleotide sequence ID" value="NZ_CP093313.1"/>
</dbReference>
<keyword evidence="2" id="KW-1185">Reference proteome</keyword>
<organism evidence="1 2">
    <name type="scientific">Occallatibacter riparius</name>
    <dbReference type="NCBI Taxonomy" id="1002689"/>
    <lineage>
        <taxon>Bacteria</taxon>
        <taxon>Pseudomonadati</taxon>
        <taxon>Acidobacteriota</taxon>
        <taxon>Terriglobia</taxon>
        <taxon>Terriglobales</taxon>
        <taxon>Acidobacteriaceae</taxon>
        <taxon>Occallatibacter</taxon>
    </lineage>
</organism>
<dbReference type="AlphaFoldDB" id="A0A9J7BY17"/>
<evidence type="ECO:0000313" key="2">
    <source>
        <dbReference type="Proteomes" id="UP001059380"/>
    </source>
</evidence>
<proteinExistence type="predicted"/>